<dbReference type="AlphaFoldDB" id="A0A2J5HMU2"/>
<keyword evidence="2" id="KW-1185">Reference proteome</keyword>
<name>A0A2J5HMU2_9EURO</name>
<proteinExistence type="predicted"/>
<reference evidence="2" key="1">
    <citation type="submission" date="2017-12" db="EMBL/GenBank/DDBJ databases">
        <authorList>
            <consortium name="DOE Joint Genome Institute"/>
            <person name="Mondo S.J."/>
            <person name="Kjaerbolling I."/>
            <person name="Vesth T.C."/>
            <person name="Frisvad J.C."/>
            <person name="Nybo J.L."/>
            <person name="Theobald S."/>
            <person name="Kuo A."/>
            <person name="Bowyer P."/>
            <person name="Matsuda Y."/>
            <person name="Lyhne E.K."/>
            <person name="Kogle M.E."/>
            <person name="Clum A."/>
            <person name="Lipzen A."/>
            <person name="Salamov A."/>
            <person name="Ngan C.Y."/>
            <person name="Daum C."/>
            <person name="Chiniquy J."/>
            <person name="Barry K."/>
            <person name="LaButti K."/>
            <person name="Haridas S."/>
            <person name="Simmons B.A."/>
            <person name="Magnuson J.K."/>
            <person name="Mortensen U.H."/>
            <person name="Larsen T.O."/>
            <person name="Grigoriev I.V."/>
            <person name="Baker S.E."/>
            <person name="Andersen M.R."/>
            <person name="Nordberg H.P."/>
            <person name="Cantor M.N."/>
            <person name="Hua S.X."/>
        </authorList>
    </citation>
    <scope>NUCLEOTIDE SEQUENCE [LARGE SCALE GENOMIC DNA]</scope>
    <source>
        <strain evidence="2">IBT 19404</strain>
    </source>
</reference>
<accession>A0A2J5HMU2</accession>
<organism evidence="1 2">
    <name type="scientific">Aspergillus taichungensis</name>
    <dbReference type="NCBI Taxonomy" id="482145"/>
    <lineage>
        <taxon>Eukaryota</taxon>
        <taxon>Fungi</taxon>
        <taxon>Dikarya</taxon>
        <taxon>Ascomycota</taxon>
        <taxon>Pezizomycotina</taxon>
        <taxon>Eurotiomycetes</taxon>
        <taxon>Eurotiomycetidae</taxon>
        <taxon>Eurotiales</taxon>
        <taxon>Aspergillaceae</taxon>
        <taxon>Aspergillus</taxon>
        <taxon>Aspergillus subgen. Circumdati</taxon>
    </lineage>
</organism>
<evidence type="ECO:0000313" key="1">
    <source>
        <dbReference type="EMBL" id="PLN78372.1"/>
    </source>
</evidence>
<evidence type="ECO:0000313" key="2">
    <source>
        <dbReference type="Proteomes" id="UP000235023"/>
    </source>
</evidence>
<dbReference type="EMBL" id="KZ559578">
    <property type="protein sequence ID" value="PLN78372.1"/>
    <property type="molecule type" value="Genomic_DNA"/>
</dbReference>
<gene>
    <name evidence="1" type="ORF">BDW42DRAFT_175105</name>
</gene>
<sequence>MRNSEESRTLHPSCPFTFSEGEGRGRYCPQGPGVTQHLYPASEKSGFFPILRKKKSSMGESVQRLCVRSRIRFSA</sequence>
<dbReference type="Proteomes" id="UP000235023">
    <property type="component" value="Unassembled WGS sequence"/>
</dbReference>
<protein>
    <submittedName>
        <fullName evidence="1">Uncharacterized protein</fullName>
    </submittedName>
</protein>